<evidence type="ECO:0000313" key="1">
    <source>
        <dbReference type="EMBL" id="KUG29663.1"/>
    </source>
</evidence>
<dbReference type="EMBL" id="LNQE01000054">
    <property type="protein sequence ID" value="KUG29663.1"/>
    <property type="molecule type" value="Genomic_DNA"/>
</dbReference>
<sequence length="39" mass="4164">MSPETPDGRIACASFFIPRAAFLPPPGRADPDFPPGHAR</sequence>
<accession>A0A0W8G935</accession>
<comment type="caution">
    <text evidence="1">The sequence shown here is derived from an EMBL/GenBank/DDBJ whole genome shotgun (WGS) entry which is preliminary data.</text>
</comment>
<reference evidence="1" key="1">
    <citation type="journal article" date="2015" name="Proc. Natl. Acad. Sci. U.S.A.">
        <title>Networks of energetic and metabolic interactions define dynamics in microbial communities.</title>
        <authorList>
            <person name="Embree M."/>
            <person name="Liu J.K."/>
            <person name="Al-Bassam M.M."/>
            <person name="Zengler K."/>
        </authorList>
    </citation>
    <scope>NUCLEOTIDE SEQUENCE</scope>
</reference>
<gene>
    <name evidence="1" type="ORF">ASZ90_000448</name>
</gene>
<name>A0A0W8G935_9ZZZZ</name>
<dbReference type="AlphaFoldDB" id="A0A0W8G935"/>
<protein>
    <submittedName>
        <fullName evidence="1">Uncharacterized protein</fullName>
    </submittedName>
</protein>
<proteinExistence type="predicted"/>
<organism evidence="1">
    <name type="scientific">hydrocarbon metagenome</name>
    <dbReference type="NCBI Taxonomy" id="938273"/>
    <lineage>
        <taxon>unclassified sequences</taxon>
        <taxon>metagenomes</taxon>
        <taxon>ecological metagenomes</taxon>
    </lineage>
</organism>